<name>A0A9X4NN03_9BURK</name>
<feature type="chain" id="PRO_5040807507" description="C-type lysozyme inhibitor domain-containing protein" evidence="1">
    <location>
        <begin position="27"/>
        <end position="126"/>
    </location>
</feature>
<proteinExistence type="predicted"/>
<evidence type="ECO:0000313" key="3">
    <source>
        <dbReference type="Proteomes" id="UP001152876"/>
    </source>
</evidence>
<evidence type="ECO:0008006" key="4">
    <source>
        <dbReference type="Google" id="ProtNLM"/>
    </source>
</evidence>
<sequence>MNAVRCTLVAPMLWATLALASAQATAQIADAPGRPGEGTQRVGLVCEAVYLPARTPWLRGVEIAYDQQRVRSVHIDGIPVYTFTVQGTLILTALDNERIQIDTATLTWTSDFRGLATAQGRCERAR</sequence>
<comment type="caution">
    <text evidence="2">The sequence shown here is derived from an EMBL/GenBank/DDBJ whole genome shotgun (WGS) entry which is preliminary data.</text>
</comment>
<dbReference type="RefSeq" id="WP_068170428.1">
    <property type="nucleotide sequence ID" value="NZ_AOGK01000002.1"/>
</dbReference>
<dbReference type="Proteomes" id="UP001152876">
    <property type="component" value="Unassembled WGS sequence"/>
</dbReference>
<protein>
    <recommendedName>
        <fullName evidence="4">C-type lysozyme inhibitor domain-containing protein</fullName>
    </recommendedName>
</protein>
<keyword evidence="1" id="KW-0732">Signal</keyword>
<gene>
    <name evidence="2" type="ORF">H010_02822</name>
</gene>
<organism evidence="2 3">
    <name type="scientific">Hydrogenophaga taeniospiralis CCUG 15921</name>
    <dbReference type="NCBI Taxonomy" id="1281780"/>
    <lineage>
        <taxon>Bacteria</taxon>
        <taxon>Pseudomonadati</taxon>
        <taxon>Pseudomonadota</taxon>
        <taxon>Betaproteobacteria</taxon>
        <taxon>Burkholderiales</taxon>
        <taxon>Comamonadaceae</taxon>
        <taxon>Hydrogenophaga</taxon>
    </lineage>
</organism>
<reference evidence="2" key="1">
    <citation type="submission" date="2013-01" db="EMBL/GenBank/DDBJ databases">
        <title>Genome draft of Hydrogenophaga taeniospiralis 2K1.</title>
        <authorList>
            <person name="Gomila M."/>
            <person name="Lalucat J."/>
        </authorList>
    </citation>
    <scope>NUCLEOTIDE SEQUENCE</scope>
    <source>
        <strain evidence="2">CCUG 15921</strain>
    </source>
</reference>
<dbReference type="OrthoDB" id="8909561at2"/>
<feature type="signal peptide" evidence="1">
    <location>
        <begin position="1"/>
        <end position="26"/>
    </location>
</feature>
<dbReference type="AlphaFoldDB" id="A0A9X4NN03"/>
<accession>A0A9X4NN03</accession>
<evidence type="ECO:0000313" key="2">
    <source>
        <dbReference type="EMBL" id="MDG5974167.1"/>
    </source>
</evidence>
<dbReference type="EMBL" id="AOGK01000002">
    <property type="protein sequence ID" value="MDG5974167.1"/>
    <property type="molecule type" value="Genomic_DNA"/>
</dbReference>
<evidence type="ECO:0000256" key="1">
    <source>
        <dbReference type="SAM" id="SignalP"/>
    </source>
</evidence>
<keyword evidence="3" id="KW-1185">Reference proteome</keyword>